<dbReference type="InterPro" id="IPR036390">
    <property type="entry name" value="WH_DNA-bd_sf"/>
</dbReference>
<dbReference type="GO" id="GO:0003677">
    <property type="term" value="F:DNA binding"/>
    <property type="evidence" value="ECO:0007669"/>
    <property type="project" value="UniProtKB-KW"/>
</dbReference>
<evidence type="ECO:0000256" key="2">
    <source>
        <dbReference type="ARBA" id="ARBA00023125"/>
    </source>
</evidence>
<dbReference type="PROSITE" id="PS50949">
    <property type="entry name" value="HTH_GNTR"/>
    <property type="match status" value="1"/>
</dbReference>
<evidence type="ECO:0000256" key="3">
    <source>
        <dbReference type="ARBA" id="ARBA00023163"/>
    </source>
</evidence>
<reference evidence="5 6" key="1">
    <citation type="submission" date="2019-06" db="EMBL/GenBank/DDBJ databases">
        <title>Cerasibacillus sp. nov., isolated from maize field.</title>
        <authorList>
            <person name="Lin S.-Y."/>
            <person name="Tsai C.-F."/>
            <person name="Young C.-C."/>
        </authorList>
    </citation>
    <scope>NUCLEOTIDE SEQUENCE [LARGE SCALE GENOMIC DNA]</scope>
    <source>
        <strain evidence="5 6">CC-CFT480</strain>
    </source>
</reference>
<keyword evidence="2" id="KW-0238">DNA-binding</keyword>
<dbReference type="PANTHER" id="PTHR44846:SF1">
    <property type="entry name" value="MANNOSYL-D-GLYCERATE TRANSPORT_METABOLISM SYSTEM REPRESSOR MNGR-RELATED"/>
    <property type="match status" value="1"/>
</dbReference>
<dbReference type="InterPro" id="IPR050679">
    <property type="entry name" value="Bact_HTH_transcr_reg"/>
</dbReference>
<dbReference type="Gene3D" id="3.40.1410.10">
    <property type="entry name" value="Chorismate lyase-like"/>
    <property type="match status" value="1"/>
</dbReference>
<keyword evidence="6" id="KW-1185">Reference proteome</keyword>
<dbReference type="InterPro" id="IPR036388">
    <property type="entry name" value="WH-like_DNA-bd_sf"/>
</dbReference>
<dbReference type="PRINTS" id="PR00035">
    <property type="entry name" value="HTHGNTR"/>
</dbReference>
<dbReference type="SUPFAM" id="SSF64288">
    <property type="entry name" value="Chorismate lyase-like"/>
    <property type="match status" value="1"/>
</dbReference>
<feature type="domain" description="HTH gntR-type" evidence="4">
    <location>
        <begin position="9"/>
        <end position="75"/>
    </location>
</feature>
<evidence type="ECO:0000313" key="5">
    <source>
        <dbReference type="EMBL" id="TXL66811.1"/>
    </source>
</evidence>
<dbReference type="SMART" id="SM00866">
    <property type="entry name" value="UTRA"/>
    <property type="match status" value="1"/>
</dbReference>
<dbReference type="Proteomes" id="UP000321574">
    <property type="component" value="Unassembled WGS sequence"/>
</dbReference>
<gene>
    <name evidence="5" type="ORF">FHP05_05420</name>
</gene>
<dbReference type="Pfam" id="PF00392">
    <property type="entry name" value="GntR"/>
    <property type="match status" value="1"/>
</dbReference>
<protein>
    <submittedName>
        <fullName evidence="5">GntR family transcriptional regulator</fullName>
    </submittedName>
</protein>
<dbReference type="InterPro" id="IPR000524">
    <property type="entry name" value="Tscrpt_reg_HTH_GntR"/>
</dbReference>
<dbReference type="Pfam" id="PF07702">
    <property type="entry name" value="UTRA"/>
    <property type="match status" value="1"/>
</dbReference>
<dbReference type="InterPro" id="IPR011663">
    <property type="entry name" value="UTRA"/>
</dbReference>
<dbReference type="OrthoDB" id="9815017at2"/>
<dbReference type="CDD" id="cd07377">
    <property type="entry name" value="WHTH_GntR"/>
    <property type="match status" value="1"/>
</dbReference>
<dbReference type="InterPro" id="IPR028978">
    <property type="entry name" value="Chorismate_lyase_/UTRA_dom_sf"/>
</dbReference>
<keyword evidence="1" id="KW-0805">Transcription regulation</keyword>
<comment type="caution">
    <text evidence="5">The sequence shown here is derived from an EMBL/GenBank/DDBJ whole genome shotgun (WGS) entry which is preliminary data.</text>
</comment>
<dbReference type="EMBL" id="VDUW01000002">
    <property type="protein sequence ID" value="TXL66811.1"/>
    <property type="molecule type" value="Genomic_DNA"/>
</dbReference>
<sequence length="240" mass="27845">MPLNYTNSIPLHFQLKKKIEERIFTEEYTDKIPSERELMDEFYVSRSTVRQSIAQLVHEGVLEKRHGRGTFIAVKPINDWLGNLSSTNETVERMGMKPGAKLLKSETVLLTDPLKKITGLDEAYHFKRLRFANQVPIGIENHYYPVHVGNKLIKYDLNKEAFYELLERELGVKTFEADQVIKSIAPTEVDAKLLHIPDSSHVLNAQRKITDIHGHFVEFENAFYRADMYSFHIKLSRKSN</sequence>
<evidence type="ECO:0000313" key="6">
    <source>
        <dbReference type="Proteomes" id="UP000321574"/>
    </source>
</evidence>
<organism evidence="5 6">
    <name type="scientific">Cerasibacillus terrae</name>
    <dbReference type="NCBI Taxonomy" id="2498845"/>
    <lineage>
        <taxon>Bacteria</taxon>
        <taxon>Bacillati</taxon>
        <taxon>Bacillota</taxon>
        <taxon>Bacilli</taxon>
        <taxon>Bacillales</taxon>
        <taxon>Bacillaceae</taxon>
        <taxon>Cerasibacillus</taxon>
    </lineage>
</organism>
<dbReference type="SUPFAM" id="SSF46785">
    <property type="entry name" value="Winged helix' DNA-binding domain"/>
    <property type="match status" value="1"/>
</dbReference>
<dbReference type="AlphaFoldDB" id="A0A5C8P0B6"/>
<dbReference type="PANTHER" id="PTHR44846">
    <property type="entry name" value="MANNOSYL-D-GLYCERATE TRANSPORT/METABOLISM SYSTEM REPRESSOR MNGR-RELATED"/>
    <property type="match status" value="1"/>
</dbReference>
<proteinExistence type="predicted"/>
<dbReference type="Gene3D" id="1.10.10.10">
    <property type="entry name" value="Winged helix-like DNA-binding domain superfamily/Winged helix DNA-binding domain"/>
    <property type="match status" value="1"/>
</dbReference>
<dbReference type="RefSeq" id="WP_147666211.1">
    <property type="nucleotide sequence ID" value="NZ_VDUW01000002.1"/>
</dbReference>
<evidence type="ECO:0000259" key="4">
    <source>
        <dbReference type="PROSITE" id="PS50949"/>
    </source>
</evidence>
<keyword evidence="3" id="KW-0804">Transcription</keyword>
<accession>A0A5C8P0B6</accession>
<name>A0A5C8P0B6_9BACI</name>
<dbReference type="GO" id="GO:0003700">
    <property type="term" value="F:DNA-binding transcription factor activity"/>
    <property type="evidence" value="ECO:0007669"/>
    <property type="project" value="InterPro"/>
</dbReference>
<evidence type="ECO:0000256" key="1">
    <source>
        <dbReference type="ARBA" id="ARBA00023015"/>
    </source>
</evidence>
<dbReference type="GO" id="GO:0045892">
    <property type="term" value="P:negative regulation of DNA-templated transcription"/>
    <property type="evidence" value="ECO:0007669"/>
    <property type="project" value="TreeGrafter"/>
</dbReference>
<dbReference type="SMART" id="SM00345">
    <property type="entry name" value="HTH_GNTR"/>
    <property type="match status" value="1"/>
</dbReference>